<proteinExistence type="inferred from homology"/>
<keyword evidence="6" id="KW-0687">Ribonucleoprotein</keyword>
<keyword evidence="3" id="KW-0809">Transit peptide</keyword>
<dbReference type="PANTHER" id="PTHR34090">
    <property type="entry name" value="39S RIBOSOMAL PROTEIN L52, MITOCHONDRIAL"/>
    <property type="match status" value="1"/>
</dbReference>
<evidence type="ECO:0000256" key="3">
    <source>
        <dbReference type="ARBA" id="ARBA00022946"/>
    </source>
</evidence>
<evidence type="ECO:0000313" key="10">
    <source>
        <dbReference type="Proteomes" id="UP000663860"/>
    </source>
</evidence>
<dbReference type="GO" id="GO:0005762">
    <property type="term" value="C:mitochondrial large ribosomal subunit"/>
    <property type="evidence" value="ECO:0007669"/>
    <property type="project" value="InterPro"/>
</dbReference>
<dbReference type="InterPro" id="IPR034596">
    <property type="entry name" value="Ribosomal_mL52"/>
</dbReference>
<dbReference type="EMBL" id="CAJNOE010000018">
    <property type="protein sequence ID" value="CAF0739444.1"/>
    <property type="molecule type" value="Genomic_DNA"/>
</dbReference>
<evidence type="ECO:0000256" key="5">
    <source>
        <dbReference type="ARBA" id="ARBA00023128"/>
    </source>
</evidence>
<dbReference type="PANTHER" id="PTHR34090:SF1">
    <property type="entry name" value="LARGE RIBOSOMAL SUBUNIT PROTEIN ML52"/>
    <property type="match status" value="1"/>
</dbReference>
<gene>
    <name evidence="9" type="ORF">IZO911_LOCUS3437</name>
</gene>
<sequence length="258" mass="29919">MLSSCSLITKRAFSKDLLASQWKRADPNRYWRAQHKLPKDDQEHGPLAELPDYSYLNSEPSHLSTVQRKRYDFNSSVVHRIHELDAELTKAKALYAEKITSTMTDYNKTVQIAKHIATPSSSEIVNIKSLNKTAKPSISHPNDYSLQPNLLNALREAKSYNEAYEEVVDPVGAIVPNKLMHIERPPYKRTGERRRYHKIFALPKSYNEAYEEVVDPVGAIVPNKLMHIERPPYKRTGERRRYHKIFALRTPKVRVFPR</sequence>
<accession>A0A813NGT6</accession>
<keyword evidence="4" id="KW-0689">Ribosomal protein</keyword>
<comment type="subcellular location">
    <subcellularLocation>
        <location evidence="1">Mitochondrion</location>
    </subcellularLocation>
</comment>
<name>A0A813NGT6_9BILA</name>
<dbReference type="Proteomes" id="UP000663860">
    <property type="component" value="Unassembled WGS sequence"/>
</dbReference>
<dbReference type="Pfam" id="PF18699">
    <property type="entry name" value="MRPL52"/>
    <property type="match status" value="1"/>
</dbReference>
<evidence type="ECO:0000256" key="8">
    <source>
        <dbReference type="ARBA" id="ARBA00035425"/>
    </source>
</evidence>
<evidence type="ECO:0000313" key="9">
    <source>
        <dbReference type="EMBL" id="CAF0739444.1"/>
    </source>
</evidence>
<dbReference type="AlphaFoldDB" id="A0A813NGT6"/>
<evidence type="ECO:0000256" key="4">
    <source>
        <dbReference type="ARBA" id="ARBA00022980"/>
    </source>
</evidence>
<protein>
    <recommendedName>
        <fullName evidence="7">Large ribosomal subunit protein mL52</fullName>
    </recommendedName>
    <alternativeName>
        <fullName evidence="8">39S ribosomal protein L52, mitochondrial</fullName>
    </alternativeName>
</protein>
<evidence type="ECO:0000256" key="6">
    <source>
        <dbReference type="ARBA" id="ARBA00023274"/>
    </source>
</evidence>
<reference evidence="9" key="1">
    <citation type="submission" date="2021-02" db="EMBL/GenBank/DDBJ databases">
        <authorList>
            <person name="Nowell W R."/>
        </authorList>
    </citation>
    <scope>NUCLEOTIDE SEQUENCE</scope>
</reference>
<dbReference type="GO" id="GO:0032543">
    <property type="term" value="P:mitochondrial translation"/>
    <property type="evidence" value="ECO:0007669"/>
    <property type="project" value="InterPro"/>
</dbReference>
<evidence type="ECO:0000256" key="1">
    <source>
        <dbReference type="ARBA" id="ARBA00004173"/>
    </source>
</evidence>
<evidence type="ECO:0000256" key="7">
    <source>
        <dbReference type="ARBA" id="ARBA00035181"/>
    </source>
</evidence>
<organism evidence="9 10">
    <name type="scientific">Adineta steineri</name>
    <dbReference type="NCBI Taxonomy" id="433720"/>
    <lineage>
        <taxon>Eukaryota</taxon>
        <taxon>Metazoa</taxon>
        <taxon>Spiralia</taxon>
        <taxon>Gnathifera</taxon>
        <taxon>Rotifera</taxon>
        <taxon>Eurotatoria</taxon>
        <taxon>Bdelloidea</taxon>
        <taxon>Adinetida</taxon>
        <taxon>Adinetidae</taxon>
        <taxon>Adineta</taxon>
    </lineage>
</organism>
<comment type="similarity">
    <text evidence="2">Belongs to the mitochondrion-specific ribosomal protein mL52 family.</text>
</comment>
<keyword evidence="5" id="KW-0496">Mitochondrion</keyword>
<comment type="caution">
    <text evidence="9">The sequence shown here is derived from an EMBL/GenBank/DDBJ whole genome shotgun (WGS) entry which is preliminary data.</text>
</comment>
<dbReference type="GO" id="GO:0003735">
    <property type="term" value="F:structural constituent of ribosome"/>
    <property type="evidence" value="ECO:0007669"/>
    <property type="project" value="InterPro"/>
</dbReference>
<evidence type="ECO:0000256" key="2">
    <source>
        <dbReference type="ARBA" id="ARBA00007232"/>
    </source>
</evidence>